<name>A0A934SAD4_9RHOB</name>
<dbReference type="InterPro" id="IPR023214">
    <property type="entry name" value="HAD_sf"/>
</dbReference>
<dbReference type="Gene3D" id="3.40.50.1000">
    <property type="entry name" value="HAD superfamily/HAD-like"/>
    <property type="match status" value="1"/>
</dbReference>
<accession>A0A934SAD4</accession>
<dbReference type="Proteomes" id="UP000640485">
    <property type="component" value="Unassembled WGS sequence"/>
</dbReference>
<gene>
    <name evidence="2" type="ORF">JJJ17_04275</name>
</gene>
<feature type="compositionally biased region" description="Low complexity" evidence="1">
    <location>
        <begin position="1282"/>
        <end position="1308"/>
    </location>
</feature>
<comment type="caution">
    <text evidence="2">The sequence shown here is derived from an EMBL/GenBank/DDBJ whole genome shotgun (WGS) entry which is preliminary data.</text>
</comment>
<evidence type="ECO:0000313" key="3">
    <source>
        <dbReference type="Proteomes" id="UP000640485"/>
    </source>
</evidence>
<dbReference type="InterPro" id="IPR036412">
    <property type="entry name" value="HAD-like_sf"/>
</dbReference>
<dbReference type="SUPFAM" id="SSF56784">
    <property type="entry name" value="HAD-like"/>
    <property type="match status" value="1"/>
</dbReference>
<sequence>MNFLFLTNPGVDMGRPDFRLGTYKTYLFPLRDRIMADVKKAVCRFMAGDNVRNIMARDPEFLKRGFDEFVSFPTMSVFEDRVFGESAVSDVYNGTLSEADEARLRQAYLDALDGFVPDTIVCWEFPTTTLRAIFPDAVVIDLMPGTFMRPPYGKMVAFDPAGIYKDSALKVLLGGEIRPTLDEVDTWRTVSNEFAGFFDRIEARRKVLDLVGSTKKFKQYALLPLQVGSYFGYRDNCSFTSQYDLLHAVMRKTPPTTGVIVTQYISNFFADNVLNKDNVEFLKTAYPNLLYSPTLNSLDNISQFIAPWADETISISSTVALQAHFFGRKVSSPSTSHLPYVERSIDLLGAQDSAALVMSRYSLPWTNIVSTPKYFVELVEHFRAYKKEGLLEAYRNWPLQPDSRIYFAEANFERAQEMLSRTEDPTERVANAKVRSMLSAIETADVVSFDVFDTLLQRRVFHPSDVFLLTPQERFVNIGGQNDRHLTPAIYSSLRQSTERAVRLERDEIWQDDLSVTEEITTEEIFARLANILTLDESVDTDLMAQNLMNLEQDVESALLEPTVLGSFLFKHAKKLKKPIIIVSDFCHSTNFVDQRLRAAGYEGYTLFVSSEHGHKKHSGNLFPHVEKLMDIKGKRIVHFGDNLHGDIEGAKKQGWQPVLIELPKVQLQNLLTARGVDFGSFASSLAFRTALNLFANRFVSADLTPKLNNRVPSLIQSRQELGHLVLGPLITAFARWIKEQAQQAGAKQILLFARDCILPYKVLKVMERQGLLDGISCFYVPASRMATKALDLLHPLDVFKVNITGFAGSATVGELLWRRFMLQAEQIDESVWREAGIRDKEQQIRQVSLAAIYRLVYLHVSQNWETVSADILSRRSAYAAHLEKLGIDTTQPSALVDIGYMGTITKIVSTFFTAPVLPLFMVTYPDEVGDDPVENGRAFLDERMAPTRHDTFRRFNLIIETLLNEPVGSVAVVNNTISPTTDVILQAAPSEAHVTTISRVHRGVVRFAEDWYGTFRGAIKEPRFETNKLLELLGHILATPTVEEATLLVDLEFDNDFAGHKPRLFIPKGRASGNALWKEGGAALAHPLSPLMQRRQLIAEGAFCSHDYDAAFDVNDDFVGRVLFGARQRKLALINGVSYNHCWIHEDVSAFQASSDVLEVRPMTLTFIYEGHVDVSKFEVMQNGVKLDYKIDRLDSRIHSLCFDARPAFPVVIYQPSFRLSRHPDKDSQRYYWRFISLDFAATESNARIVNEPAVKKKAAAPKAAPTPPQPQPQPQPTPAPVAASAPAAAKSQPAAKPQPAKAKAVAGEAPPKMPAAKVATKPAEPVQQTAGVRRVAKWLKGL</sequence>
<evidence type="ECO:0000313" key="2">
    <source>
        <dbReference type="EMBL" id="MBK4215136.1"/>
    </source>
</evidence>
<keyword evidence="3" id="KW-1185">Reference proteome</keyword>
<dbReference type="Gene3D" id="1.10.150.400">
    <property type="match status" value="1"/>
</dbReference>
<feature type="compositionally biased region" description="Pro residues" evidence="1">
    <location>
        <begin position="1266"/>
        <end position="1281"/>
    </location>
</feature>
<organism evidence="2 3">
    <name type="scientific">Paracoccus caeni</name>
    <dbReference type="NCBI Taxonomy" id="657651"/>
    <lineage>
        <taxon>Bacteria</taxon>
        <taxon>Pseudomonadati</taxon>
        <taxon>Pseudomonadota</taxon>
        <taxon>Alphaproteobacteria</taxon>
        <taxon>Rhodobacterales</taxon>
        <taxon>Paracoccaceae</taxon>
        <taxon>Paracoccus</taxon>
    </lineage>
</organism>
<evidence type="ECO:0000256" key="1">
    <source>
        <dbReference type="SAM" id="MobiDB-lite"/>
    </source>
</evidence>
<dbReference type="EMBL" id="JAEPRQ010000001">
    <property type="protein sequence ID" value="MBK4215136.1"/>
    <property type="molecule type" value="Genomic_DNA"/>
</dbReference>
<evidence type="ECO:0008006" key="4">
    <source>
        <dbReference type="Google" id="ProtNLM"/>
    </source>
</evidence>
<feature type="region of interest" description="Disordered" evidence="1">
    <location>
        <begin position="1259"/>
        <end position="1332"/>
    </location>
</feature>
<proteinExistence type="predicted"/>
<protein>
    <recommendedName>
        <fullName evidence="4">HAD family hydrolase</fullName>
    </recommendedName>
</protein>
<dbReference type="RefSeq" id="WP_200684011.1">
    <property type="nucleotide sequence ID" value="NZ_JAEPRQ010000001.1"/>
</dbReference>
<reference evidence="2" key="1">
    <citation type="submission" date="2021-01" db="EMBL/GenBank/DDBJ databases">
        <title>Paracoccus amoyensis sp. nov., isolated from the surface seawater along the coast of Xiamen Island, China.</title>
        <authorList>
            <person name="Lyu L."/>
        </authorList>
    </citation>
    <scope>NUCLEOTIDE SEQUENCE</scope>
    <source>
        <strain evidence="2">MJ17</strain>
    </source>
</reference>